<sequence>MIQHAYEITLKNLLNCYYRESDTFSLKKVANKDYLLQINLTNSNQSIEVEVIISSILGSPAWKLPCYLIDENQREQLTSLRAISMLIEELSVSKNLSSGVNEILQRVINSTDNLATILAVRKDGAEGAFSYKSSFIKNEQNLLVGHRQQPDPKSREGFSKDEFVKYSPETKGRMQLHFMYVHKTIIATESLLEKSVDELFLSFVKNISLLGKPSEDYELFVVHPWQANFLDKLKEIKEYKNQNKIIDIGVIGPWFYPTTSVRTVYSPELNIMLKFSLNVAITNSVRVNLAKECKRSIAVYNLYKGQLGTVLKERFPYFSLIADPAYTAIKVNDKIIDSSICIIREANFNSEEDIACIASLTEPDPFSGKTRISSLVEYLSEQGNLSYEAAAYYWFETYLNIAIAPVLWLYCEYGIALEAHQQNSLIKLQDGLPIGSFYRDSQGYYYIKNHINQKIFGNIEDLCAGTEEFVDHHFSYYFLVNHLIAVIEAITNINYLEEQKFVEIFVNFVAEFATKNQVNDRFCKKILSQDLLPLKANLLTRLHGLDELQAPLSSQSVYVNIKNPFKENHENL</sequence>
<evidence type="ECO:0000313" key="5">
    <source>
        <dbReference type="EMBL" id="QIW12009.1"/>
    </source>
</evidence>
<dbReference type="Proteomes" id="UP000251120">
    <property type="component" value="Chromosome"/>
</dbReference>
<dbReference type="RefSeq" id="WP_112869949.1">
    <property type="nucleotide sequence ID" value="NZ_CP021781.1"/>
</dbReference>
<dbReference type="InterPro" id="IPR007310">
    <property type="entry name" value="Aerobactin_biosyn_IucA/IucC_N"/>
</dbReference>
<organism evidence="4 6">
    <name type="scientific">Francisella adeliensis</name>
    <dbReference type="NCBI Taxonomy" id="2007306"/>
    <lineage>
        <taxon>Bacteria</taxon>
        <taxon>Pseudomonadati</taxon>
        <taxon>Pseudomonadota</taxon>
        <taxon>Gammaproteobacteria</taxon>
        <taxon>Thiotrichales</taxon>
        <taxon>Francisellaceae</taxon>
        <taxon>Francisella</taxon>
    </lineage>
</organism>
<feature type="domain" description="Aerobactin siderophore biosynthesis IucA/IucC-like C-terminal" evidence="3">
    <location>
        <begin position="394"/>
        <end position="549"/>
    </location>
</feature>
<evidence type="ECO:0000313" key="4">
    <source>
        <dbReference type="EMBL" id="AXA33775.1"/>
    </source>
</evidence>
<evidence type="ECO:0000313" key="6">
    <source>
        <dbReference type="Proteomes" id="UP000251120"/>
    </source>
</evidence>
<gene>
    <name evidence="4" type="ORF">CDH04_04810</name>
    <name evidence="5" type="ORF">FZC43_04815</name>
</gene>
<keyword evidence="7" id="KW-1185">Reference proteome</keyword>
<dbReference type="PANTHER" id="PTHR34384">
    <property type="entry name" value="L-2,3-DIAMINOPROPANOATE--CITRATE LIGASE"/>
    <property type="match status" value="1"/>
</dbReference>
<dbReference type="InterPro" id="IPR022770">
    <property type="entry name" value="IucA/IucC-like_C"/>
</dbReference>
<proteinExistence type="inferred from homology"/>
<dbReference type="GO" id="GO:0016881">
    <property type="term" value="F:acid-amino acid ligase activity"/>
    <property type="evidence" value="ECO:0007669"/>
    <property type="project" value="UniProtKB-ARBA"/>
</dbReference>
<accession>A0A2Z4XZB4</accession>
<dbReference type="Pfam" id="PF04183">
    <property type="entry name" value="IucA_IucC"/>
    <property type="match status" value="1"/>
</dbReference>
<evidence type="ECO:0000313" key="7">
    <source>
        <dbReference type="Proteomes" id="UP000681131"/>
    </source>
</evidence>
<reference evidence="4 6" key="1">
    <citation type="submission" date="2017-06" db="EMBL/GenBank/DDBJ databases">
        <title>Complete genome of Francisella adeliensis.</title>
        <authorList>
            <person name="Vallesi A."/>
            <person name="Sjodin A."/>
        </authorList>
    </citation>
    <scope>NUCLEOTIDE SEQUENCE [LARGE SCALE GENOMIC DNA]</scope>
    <source>
        <strain evidence="4 6">FDC440</strain>
    </source>
</reference>
<reference evidence="5 7" key="2">
    <citation type="submission" date="2019-08" db="EMBL/GenBank/DDBJ databases">
        <title>Complete genome sequences of Francisella adeliensis (FSC1325 and FSC1326).</title>
        <authorList>
            <person name="Ohrman C."/>
            <person name="Uneklint I."/>
            <person name="Vallesi A."/>
            <person name="Karlsson L."/>
            <person name="Sjodin A."/>
        </authorList>
    </citation>
    <scope>NUCLEOTIDE SEQUENCE [LARGE SCALE GENOMIC DNA]</scope>
    <source>
        <strain evidence="5 7">FSC1325</strain>
    </source>
</reference>
<dbReference type="KEGG" id="fad:CDH04_04810"/>
<dbReference type="InterPro" id="IPR037455">
    <property type="entry name" value="LucA/IucC-like"/>
</dbReference>
<dbReference type="GO" id="GO:0019290">
    <property type="term" value="P:siderophore biosynthetic process"/>
    <property type="evidence" value="ECO:0007669"/>
    <property type="project" value="InterPro"/>
</dbReference>
<evidence type="ECO:0000259" key="3">
    <source>
        <dbReference type="Pfam" id="PF06276"/>
    </source>
</evidence>
<dbReference type="EMBL" id="CP043424">
    <property type="protein sequence ID" value="QIW12009.1"/>
    <property type="molecule type" value="Genomic_DNA"/>
</dbReference>
<dbReference type="OrthoDB" id="495728at2"/>
<feature type="domain" description="Aerobactin siderophore biosynthesis IucA/IucC N-terminal" evidence="2">
    <location>
        <begin position="134"/>
        <end position="361"/>
    </location>
</feature>
<dbReference type="PANTHER" id="PTHR34384:SF5">
    <property type="entry name" value="L-2,3-DIAMINOPROPANOATE--CITRATE LIGASE"/>
    <property type="match status" value="1"/>
</dbReference>
<dbReference type="Pfam" id="PF06276">
    <property type="entry name" value="FhuF"/>
    <property type="match status" value="1"/>
</dbReference>
<dbReference type="Gene3D" id="1.10.510.40">
    <property type="match status" value="1"/>
</dbReference>
<evidence type="ECO:0000256" key="1">
    <source>
        <dbReference type="ARBA" id="ARBA00007832"/>
    </source>
</evidence>
<dbReference type="Proteomes" id="UP000681131">
    <property type="component" value="Chromosome"/>
</dbReference>
<name>A0A2Z4XZB4_9GAMM</name>
<comment type="similarity">
    <text evidence="1">Belongs to the IucA/IucC family.</text>
</comment>
<protein>
    <submittedName>
        <fullName evidence="4">Transposase</fullName>
    </submittedName>
</protein>
<evidence type="ECO:0000259" key="2">
    <source>
        <dbReference type="Pfam" id="PF04183"/>
    </source>
</evidence>
<dbReference type="AlphaFoldDB" id="A0A2Z4XZB4"/>
<dbReference type="EMBL" id="CP021781">
    <property type="protein sequence ID" value="AXA33775.1"/>
    <property type="molecule type" value="Genomic_DNA"/>
</dbReference>